<proteinExistence type="predicted"/>
<comment type="caution">
    <text evidence="6">The sequence shown here is derived from an EMBL/GenBank/DDBJ whole genome shotgun (WGS) entry which is preliminary data.</text>
</comment>
<dbReference type="PANTHER" id="PTHR14453:SF67">
    <property type="entry name" value="POLY [ADP-RIBOSE] POLYMERASE"/>
    <property type="match status" value="1"/>
</dbReference>
<keyword evidence="3" id="KW-0520">NAD</keyword>
<dbReference type="InterPro" id="IPR052056">
    <property type="entry name" value="Mono-ARTD/PARP"/>
</dbReference>
<dbReference type="SUPFAM" id="SSF52949">
    <property type="entry name" value="Macro domain-like"/>
    <property type="match status" value="1"/>
</dbReference>
<organism evidence="6 7">
    <name type="scientific">SAR324 cluster bacterium</name>
    <dbReference type="NCBI Taxonomy" id="2024889"/>
    <lineage>
        <taxon>Bacteria</taxon>
        <taxon>Deltaproteobacteria</taxon>
        <taxon>SAR324 cluster</taxon>
    </lineage>
</organism>
<dbReference type="SMART" id="SM00506">
    <property type="entry name" value="A1pp"/>
    <property type="match status" value="1"/>
</dbReference>
<name>A0A2D6YLF7_9DELT</name>
<accession>A0A2D6YLF7</accession>
<feature type="domain" description="Macro" evidence="5">
    <location>
        <begin position="1"/>
        <end position="194"/>
    </location>
</feature>
<keyword evidence="1" id="KW-0328">Glycosyltransferase</keyword>
<feature type="coiled-coil region" evidence="4">
    <location>
        <begin position="233"/>
        <end position="260"/>
    </location>
</feature>
<evidence type="ECO:0000259" key="5">
    <source>
        <dbReference type="PROSITE" id="PS51154"/>
    </source>
</evidence>
<dbReference type="GO" id="GO:0005737">
    <property type="term" value="C:cytoplasm"/>
    <property type="evidence" value="ECO:0007669"/>
    <property type="project" value="TreeGrafter"/>
</dbReference>
<protein>
    <recommendedName>
        <fullName evidence="5">Macro domain-containing protein</fullName>
    </recommendedName>
</protein>
<dbReference type="EMBL" id="NZEX01000123">
    <property type="protein sequence ID" value="MAH63925.1"/>
    <property type="molecule type" value="Genomic_DNA"/>
</dbReference>
<evidence type="ECO:0000256" key="2">
    <source>
        <dbReference type="ARBA" id="ARBA00022679"/>
    </source>
</evidence>
<evidence type="ECO:0000256" key="4">
    <source>
        <dbReference type="SAM" id="Coils"/>
    </source>
</evidence>
<dbReference type="GO" id="GO:0010629">
    <property type="term" value="P:negative regulation of gene expression"/>
    <property type="evidence" value="ECO:0007669"/>
    <property type="project" value="TreeGrafter"/>
</dbReference>
<dbReference type="Proteomes" id="UP000226525">
    <property type="component" value="Unassembled WGS sequence"/>
</dbReference>
<dbReference type="PROSITE" id="PS51154">
    <property type="entry name" value="MACRO"/>
    <property type="match status" value="1"/>
</dbReference>
<dbReference type="GO" id="GO:0016757">
    <property type="term" value="F:glycosyltransferase activity"/>
    <property type="evidence" value="ECO:0007669"/>
    <property type="project" value="UniProtKB-KW"/>
</dbReference>
<dbReference type="InterPro" id="IPR043472">
    <property type="entry name" value="Macro_dom-like"/>
</dbReference>
<dbReference type="InterPro" id="IPR002589">
    <property type="entry name" value="Macro_dom"/>
</dbReference>
<dbReference type="Pfam" id="PF01661">
    <property type="entry name" value="Macro"/>
    <property type="match status" value="1"/>
</dbReference>
<dbReference type="PANTHER" id="PTHR14453">
    <property type="entry name" value="PARP/ZINC FINGER CCCH TYPE DOMAIN CONTAINING PROTEIN"/>
    <property type="match status" value="1"/>
</dbReference>
<dbReference type="AlphaFoldDB" id="A0A2D6YLF7"/>
<dbReference type="Gene3D" id="3.40.220.10">
    <property type="entry name" value="Leucine Aminopeptidase, subunit E, domain 1"/>
    <property type="match status" value="1"/>
</dbReference>
<evidence type="ECO:0000256" key="1">
    <source>
        <dbReference type="ARBA" id="ARBA00022676"/>
    </source>
</evidence>
<keyword evidence="4" id="KW-0175">Coiled coil</keyword>
<sequence length="563" mass="64383">MRLQAVLGDITELSVDAIVNSCNNQMHLGYSEISKCIQEITEGRIQQALLHDPNLELPVPLGTVCVTKGDLLPCRWIFHLATHRSWEEMSRDAHLDKGDQEFWEIVQELILDAIRAGLGNLLITSEELKAKSIALPLIGSGSLGFPTSLMADVILGTLHQILGESPANHLQKIQLVTLDERVFQALQERIKDLNWDFAKEKTFATEEDWKKFLAETGSELPISNEQTSEIEPEKTLAQNQEELRNQLQVLQQREKHLLRHIEVLVLENQELKAQARGAIWGQAQPIDLWARIDLPSPLAYAQNLRMAETDPNRCHINMLNAIGIVSKYFSVLNCAEYLHAGCFSEELNSELRHRFRQGPMTDGSWIWVGKRIARAFYDADLYGQLVREVPRAWITEHGEWSGLAEALLQLVSYRNRIHDPVNADSGHASAWLELVLPVWLQMCKYSEPMTSYELLFIDQINDFSDDLGEEVNYSIKRLRGGFFVPPTESLKLRQHLKSGRLYLQSANNPDLLSLHPFLTYEYSRVTNNRETFCLDQIQHSTLHYKAFRYAHRSSLDNGKQFPL</sequence>
<dbReference type="GO" id="GO:0003714">
    <property type="term" value="F:transcription corepressor activity"/>
    <property type="evidence" value="ECO:0007669"/>
    <property type="project" value="TreeGrafter"/>
</dbReference>
<evidence type="ECO:0000313" key="7">
    <source>
        <dbReference type="Proteomes" id="UP000226525"/>
    </source>
</evidence>
<evidence type="ECO:0000313" key="6">
    <source>
        <dbReference type="EMBL" id="MAH63925.1"/>
    </source>
</evidence>
<gene>
    <name evidence="6" type="ORF">CMN54_10870</name>
</gene>
<reference evidence="7" key="1">
    <citation type="submission" date="2017-09" db="EMBL/GenBank/DDBJ databases">
        <title>The Reconstruction of 2,631 Draft Metagenome-Assembled Genomes from the Global Oceans.</title>
        <authorList>
            <person name="Tully B.J."/>
            <person name="Graham E.D."/>
            <person name="Heidelberg J.F."/>
        </authorList>
    </citation>
    <scope>NUCLEOTIDE SEQUENCE [LARGE SCALE GENOMIC DNA]</scope>
</reference>
<keyword evidence="2" id="KW-0808">Transferase</keyword>
<evidence type="ECO:0000256" key="3">
    <source>
        <dbReference type="ARBA" id="ARBA00023027"/>
    </source>
</evidence>